<evidence type="ECO:0000256" key="1">
    <source>
        <dbReference type="SAM" id="MobiDB-lite"/>
    </source>
</evidence>
<keyword evidence="3" id="KW-1185">Reference proteome</keyword>
<proteinExistence type="predicted"/>
<comment type="caution">
    <text evidence="2">The sequence shown here is derived from an EMBL/GenBank/DDBJ whole genome shotgun (WGS) entry which is preliminary data.</text>
</comment>
<feature type="region of interest" description="Disordered" evidence="1">
    <location>
        <begin position="127"/>
        <end position="188"/>
    </location>
</feature>
<sequence>MSLSPSSLQRLPAELLVLIYNSLPRIKDAVSLALTCKKTYALFERFEDRARIIYAIVDNIPTSLPAGSPTKSWLEGYFPPNTPFWTPATAKQIPKELEHEETLAFLKTTGVPIFECERLDFSSRCLRPAEPRTESKNKDGAPPPPVSKHEDDGTSKRINDEDESRGEDEEEDENGDEKEKEDEKEEVQWTEPLCVGVWFSQDVVVDSATGRIQRRSWDDEDDDDEGDEDIAENVGRFLVLLGVIRSTMCDLQLCGLQRFRKEQIERDEEVEEVEEVVLEKLFEGLSKVDALVKEAAFWGWICNYLTP</sequence>
<name>A0ABR4G6K0_9EURO</name>
<evidence type="ECO:0000313" key="2">
    <source>
        <dbReference type="EMBL" id="KAL2794651.1"/>
    </source>
</evidence>
<accession>A0ABR4G6K0</accession>
<evidence type="ECO:0000313" key="3">
    <source>
        <dbReference type="Proteomes" id="UP001610563"/>
    </source>
</evidence>
<feature type="compositionally biased region" description="Acidic residues" evidence="1">
    <location>
        <begin position="160"/>
        <end position="185"/>
    </location>
</feature>
<evidence type="ECO:0008006" key="4">
    <source>
        <dbReference type="Google" id="ProtNLM"/>
    </source>
</evidence>
<dbReference type="Proteomes" id="UP001610563">
    <property type="component" value="Unassembled WGS sequence"/>
</dbReference>
<protein>
    <recommendedName>
        <fullName evidence="4">F-box domain-containing protein</fullName>
    </recommendedName>
</protein>
<gene>
    <name evidence="2" type="ORF">BJX66DRAFT_303206</name>
</gene>
<organism evidence="2 3">
    <name type="scientific">Aspergillus keveii</name>
    <dbReference type="NCBI Taxonomy" id="714993"/>
    <lineage>
        <taxon>Eukaryota</taxon>
        <taxon>Fungi</taxon>
        <taxon>Dikarya</taxon>
        <taxon>Ascomycota</taxon>
        <taxon>Pezizomycotina</taxon>
        <taxon>Eurotiomycetes</taxon>
        <taxon>Eurotiomycetidae</taxon>
        <taxon>Eurotiales</taxon>
        <taxon>Aspergillaceae</taxon>
        <taxon>Aspergillus</taxon>
        <taxon>Aspergillus subgen. Nidulantes</taxon>
    </lineage>
</organism>
<feature type="compositionally biased region" description="Basic and acidic residues" evidence="1">
    <location>
        <begin position="147"/>
        <end position="159"/>
    </location>
</feature>
<dbReference type="EMBL" id="JBFTWV010000042">
    <property type="protein sequence ID" value="KAL2794651.1"/>
    <property type="molecule type" value="Genomic_DNA"/>
</dbReference>
<reference evidence="2 3" key="1">
    <citation type="submission" date="2024-07" db="EMBL/GenBank/DDBJ databases">
        <title>Section-level genome sequencing and comparative genomics of Aspergillus sections Usti and Cavernicolus.</title>
        <authorList>
            <consortium name="Lawrence Berkeley National Laboratory"/>
            <person name="Nybo J.L."/>
            <person name="Vesth T.C."/>
            <person name="Theobald S."/>
            <person name="Frisvad J.C."/>
            <person name="Larsen T.O."/>
            <person name="Kjaerboelling I."/>
            <person name="Rothschild-Mancinelli K."/>
            <person name="Lyhne E.K."/>
            <person name="Kogle M.E."/>
            <person name="Barry K."/>
            <person name="Clum A."/>
            <person name="Na H."/>
            <person name="Ledsgaard L."/>
            <person name="Lin J."/>
            <person name="Lipzen A."/>
            <person name="Kuo A."/>
            <person name="Riley R."/>
            <person name="Mondo S."/>
            <person name="Labutti K."/>
            <person name="Haridas S."/>
            <person name="Pangalinan J."/>
            <person name="Salamov A.A."/>
            <person name="Simmons B.A."/>
            <person name="Magnuson J.K."/>
            <person name="Chen J."/>
            <person name="Drula E."/>
            <person name="Henrissat B."/>
            <person name="Wiebenga A."/>
            <person name="Lubbers R.J."/>
            <person name="Gomes A.C."/>
            <person name="Makela M.R."/>
            <person name="Stajich J."/>
            <person name="Grigoriev I.V."/>
            <person name="Mortensen U.H."/>
            <person name="De Vries R.P."/>
            <person name="Baker S.E."/>
            <person name="Andersen M.R."/>
        </authorList>
    </citation>
    <scope>NUCLEOTIDE SEQUENCE [LARGE SCALE GENOMIC DNA]</scope>
    <source>
        <strain evidence="2 3">CBS 209.92</strain>
    </source>
</reference>
<feature type="compositionally biased region" description="Basic and acidic residues" evidence="1">
    <location>
        <begin position="127"/>
        <end position="139"/>
    </location>
</feature>